<comment type="caution">
    <text evidence="2">The sequence shown here is derived from an EMBL/GenBank/DDBJ whole genome shotgun (WGS) entry which is preliminary data.</text>
</comment>
<feature type="region of interest" description="Disordered" evidence="1">
    <location>
        <begin position="108"/>
        <end position="175"/>
    </location>
</feature>
<name>A0A644V6X7_9ZZZZ</name>
<feature type="compositionally biased region" description="Polar residues" evidence="1">
    <location>
        <begin position="163"/>
        <end position="175"/>
    </location>
</feature>
<reference evidence="2" key="1">
    <citation type="submission" date="2019-08" db="EMBL/GenBank/DDBJ databases">
        <authorList>
            <person name="Kucharzyk K."/>
            <person name="Murdoch R.W."/>
            <person name="Higgins S."/>
            <person name="Loffler F."/>
        </authorList>
    </citation>
    <scope>NUCLEOTIDE SEQUENCE</scope>
</reference>
<proteinExistence type="predicted"/>
<organism evidence="2">
    <name type="scientific">bioreactor metagenome</name>
    <dbReference type="NCBI Taxonomy" id="1076179"/>
    <lineage>
        <taxon>unclassified sequences</taxon>
        <taxon>metagenomes</taxon>
        <taxon>ecological metagenomes</taxon>
    </lineage>
</organism>
<protein>
    <submittedName>
        <fullName evidence="2">Uncharacterized protein</fullName>
    </submittedName>
</protein>
<evidence type="ECO:0000256" key="1">
    <source>
        <dbReference type="SAM" id="MobiDB-lite"/>
    </source>
</evidence>
<gene>
    <name evidence="2" type="ORF">SDC9_33103</name>
</gene>
<feature type="compositionally biased region" description="Low complexity" evidence="1">
    <location>
        <begin position="120"/>
        <end position="135"/>
    </location>
</feature>
<sequence>MEQKNPRPNTYIGLINRFWRLDEIYQFSPAETRVFFYLLKIANVLAWPSAFPHADKRAAANCGISLAAFKAARNTLSEAGVISYTPGGAGHAKKTMYRICKCNEYQESEQAPRRMPSKPAPATKSTPATPTKAAPVSVQPQAYPEEPRLNAKSTANKAAHEAQTLQANSNPTRNTEGLLRNLRSLQASQEDIDKLLILSNHGEIGHPIWQLIYEAKNSNGAIKQPVRFIFSRLLPNANAVTN</sequence>
<evidence type="ECO:0000313" key="2">
    <source>
        <dbReference type="EMBL" id="MPL87109.1"/>
    </source>
</evidence>
<dbReference type="AlphaFoldDB" id="A0A644V6X7"/>
<accession>A0A644V6X7</accession>
<dbReference type="EMBL" id="VSSQ01000233">
    <property type="protein sequence ID" value="MPL87109.1"/>
    <property type="molecule type" value="Genomic_DNA"/>
</dbReference>